<feature type="coiled-coil region" evidence="2">
    <location>
        <begin position="2"/>
        <end position="29"/>
    </location>
</feature>
<evidence type="ECO:0000256" key="1">
    <source>
        <dbReference type="ARBA" id="ARBA00022795"/>
    </source>
</evidence>
<dbReference type="SUPFAM" id="SSF140566">
    <property type="entry name" value="FlgN-like"/>
    <property type="match status" value="1"/>
</dbReference>
<dbReference type="InterPro" id="IPR036679">
    <property type="entry name" value="FlgN-like_sf"/>
</dbReference>
<dbReference type="AlphaFoldDB" id="A0A1T5JX58"/>
<gene>
    <name evidence="3" type="ORF">SAMN02194393_01416</name>
</gene>
<proteinExistence type="predicted"/>
<dbReference type="Pfam" id="PF05130">
    <property type="entry name" value="FlgN"/>
    <property type="match status" value="1"/>
</dbReference>
<dbReference type="RefSeq" id="WP_079490427.1">
    <property type="nucleotide sequence ID" value="NZ_FUZT01000003.1"/>
</dbReference>
<keyword evidence="2" id="KW-0175">Coiled coil</keyword>
<evidence type="ECO:0000313" key="4">
    <source>
        <dbReference type="Proteomes" id="UP000190285"/>
    </source>
</evidence>
<evidence type="ECO:0000256" key="2">
    <source>
        <dbReference type="SAM" id="Coils"/>
    </source>
</evidence>
<dbReference type="GO" id="GO:0044780">
    <property type="term" value="P:bacterial-type flagellum assembly"/>
    <property type="evidence" value="ECO:0007669"/>
    <property type="project" value="InterPro"/>
</dbReference>
<name>A0A1T5JX58_9FIRM</name>
<sequence length="165" mass="19043">MNKSVEQLIQALNKEYEIYERVLEIAEKKKRIIIEGKIKDLDDITSKEQTMIISIGKLENIRTAILKNIAHELSLDKAENISKLIQHLDEENKEKVLAIKDKFNDILETIKDKNELNNKLIKQSLEYIEFNKNLLTSLENQGSTYGSGAKEKDVNINKNLFDAKI</sequence>
<accession>A0A1T5JX58</accession>
<dbReference type="InterPro" id="IPR007809">
    <property type="entry name" value="FlgN-like"/>
</dbReference>
<protein>
    <submittedName>
        <fullName evidence="3">FlgN protein</fullName>
    </submittedName>
</protein>
<dbReference type="EMBL" id="FUZT01000003">
    <property type="protein sequence ID" value="SKC55914.1"/>
    <property type="molecule type" value="Genomic_DNA"/>
</dbReference>
<keyword evidence="4" id="KW-1185">Reference proteome</keyword>
<evidence type="ECO:0000313" key="3">
    <source>
        <dbReference type="EMBL" id="SKC55914.1"/>
    </source>
</evidence>
<dbReference type="OrthoDB" id="1680765at2"/>
<keyword evidence="1" id="KW-1005">Bacterial flagellum biogenesis</keyword>
<dbReference type="Proteomes" id="UP000190285">
    <property type="component" value="Unassembled WGS sequence"/>
</dbReference>
<dbReference type="STRING" id="36842.SAMN02194393_01416"/>
<reference evidence="3 4" key="1">
    <citation type="submission" date="2017-02" db="EMBL/GenBank/DDBJ databases">
        <authorList>
            <person name="Peterson S.W."/>
        </authorList>
    </citation>
    <scope>NUCLEOTIDE SEQUENCE [LARGE SCALE GENOMIC DNA]</scope>
    <source>
        <strain evidence="3 4">M1</strain>
    </source>
</reference>
<dbReference type="Gene3D" id="1.20.58.300">
    <property type="entry name" value="FlgN-like"/>
    <property type="match status" value="1"/>
</dbReference>
<organism evidence="3 4">
    <name type="scientific">Maledivibacter halophilus</name>
    <dbReference type="NCBI Taxonomy" id="36842"/>
    <lineage>
        <taxon>Bacteria</taxon>
        <taxon>Bacillati</taxon>
        <taxon>Bacillota</taxon>
        <taxon>Clostridia</taxon>
        <taxon>Peptostreptococcales</taxon>
        <taxon>Caminicellaceae</taxon>
        <taxon>Maledivibacter</taxon>
    </lineage>
</organism>